<feature type="compositionally biased region" description="Basic and acidic residues" evidence="1">
    <location>
        <begin position="69"/>
        <end position="88"/>
    </location>
</feature>
<dbReference type="OrthoDB" id="1594986at2759"/>
<protein>
    <submittedName>
        <fullName evidence="2">Uncharacterized protein</fullName>
    </submittedName>
</protein>
<feature type="region of interest" description="Disordered" evidence="1">
    <location>
        <begin position="63"/>
        <end position="88"/>
    </location>
</feature>
<sequence>MEMDSIYPRRFRYSPDRPKNVLSGNKLQILLPLSYSPLPVYRCLPACSSSWFDLFIFVPRVDPSGSAEPRSDWLQDADGGNREDDRLPEETCEQVLMTSLPVPLQTPTEENPDPEPPSGPDTSCRTSEDLNPERPDTPSSAPDPVSKPPSSGESSEDEEEVKGGPEEGKTSILPSSVLDRASAIAQHFSIRRGSPARGQGQQLLRSLRDLQPGRPEPSVSSGGNRRDSTLSQQDQMLIGKIRNYYENQDLSFKLQRRESLNYIPAGLVRTSVSRLNSTTDQQPNTESGPLTDQQTSTESAPLLTLSGSLVTLWARSGPIRGAQIQVQRKDPGPDLRAYRMKSSDLHLR</sequence>
<feature type="compositionally biased region" description="Polar residues" evidence="1">
    <location>
        <begin position="218"/>
        <end position="231"/>
    </location>
</feature>
<feature type="region of interest" description="Disordered" evidence="1">
    <location>
        <begin position="206"/>
        <end position="231"/>
    </location>
</feature>
<feature type="region of interest" description="Disordered" evidence="1">
    <location>
        <begin position="103"/>
        <end position="175"/>
    </location>
</feature>
<comment type="caution">
    <text evidence="2">The sequence shown here is derived from an EMBL/GenBank/DDBJ whole genome shotgun (WGS) entry which is preliminary data.</text>
</comment>
<feature type="region of interest" description="Disordered" evidence="1">
    <location>
        <begin position="328"/>
        <end position="348"/>
    </location>
</feature>
<feature type="region of interest" description="Disordered" evidence="1">
    <location>
        <begin position="275"/>
        <end position="299"/>
    </location>
</feature>
<feature type="compositionally biased region" description="Basic and acidic residues" evidence="1">
    <location>
        <begin position="126"/>
        <end position="136"/>
    </location>
</feature>
<evidence type="ECO:0000256" key="1">
    <source>
        <dbReference type="SAM" id="MobiDB-lite"/>
    </source>
</evidence>
<organism evidence="2 3">
    <name type="scientific">Dissostichus mawsoni</name>
    <name type="common">Antarctic cod</name>
    <dbReference type="NCBI Taxonomy" id="36200"/>
    <lineage>
        <taxon>Eukaryota</taxon>
        <taxon>Metazoa</taxon>
        <taxon>Chordata</taxon>
        <taxon>Craniata</taxon>
        <taxon>Vertebrata</taxon>
        <taxon>Euteleostomi</taxon>
        <taxon>Actinopterygii</taxon>
        <taxon>Neopterygii</taxon>
        <taxon>Teleostei</taxon>
        <taxon>Neoteleostei</taxon>
        <taxon>Acanthomorphata</taxon>
        <taxon>Eupercaria</taxon>
        <taxon>Perciformes</taxon>
        <taxon>Notothenioidei</taxon>
        <taxon>Nototheniidae</taxon>
        <taxon>Dissostichus</taxon>
    </lineage>
</organism>
<keyword evidence="3" id="KW-1185">Reference proteome</keyword>
<dbReference type="Proteomes" id="UP000518266">
    <property type="component" value="Unassembled WGS sequence"/>
</dbReference>
<proteinExistence type="predicted"/>
<dbReference type="AlphaFoldDB" id="A0A7J5YLN8"/>
<accession>A0A7J5YLN8</accession>
<evidence type="ECO:0000313" key="3">
    <source>
        <dbReference type="Proteomes" id="UP000518266"/>
    </source>
</evidence>
<dbReference type="EMBL" id="JAAKFY010000011">
    <property type="protein sequence ID" value="KAF3850355.1"/>
    <property type="molecule type" value="Genomic_DNA"/>
</dbReference>
<evidence type="ECO:0000313" key="2">
    <source>
        <dbReference type="EMBL" id="KAF3850355.1"/>
    </source>
</evidence>
<gene>
    <name evidence="2" type="ORF">F7725_020074</name>
</gene>
<reference evidence="2 3" key="1">
    <citation type="submission" date="2020-03" db="EMBL/GenBank/DDBJ databases">
        <title>Dissostichus mawsoni Genome sequencing and assembly.</title>
        <authorList>
            <person name="Park H."/>
        </authorList>
    </citation>
    <scope>NUCLEOTIDE SEQUENCE [LARGE SCALE GENOMIC DNA]</scope>
    <source>
        <strain evidence="2">DM0001</strain>
        <tissue evidence="2">Muscle</tissue>
    </source>
</reference>
<name>A0A7J5YLN8_DISMA</name>